<accession>A0A2T4AH43</accession>
<protein>
    <submittedName>
        <fullName evidence="2">Uncharacterized protein</fullName>
    </submittedName>
</protein>
<keyword evidence="1" id="KW-0812">Transmembrane</keyword>
<keyword evidence="3" id="KW-1185">Reference proteome</keyword>
<dbReference type="GeneID" id="36623221"/>
<evidence type="ECO:0000313" key="3">
    <source>
        <dbReference type="Proteomes" id="UP000241690"/>
    </source>
</evidence>
<sequence length="148" mass="16249">MCKCRAEAQVSRMRPGGAASFRRRNGGQAICFGIFWLSSCAQNGKQQVLANHVRRQHQTNSSRLCLHRAVLGQLTIVIGVLAFALSDGTVSVSLSQSRFSTRVPKPSLMMSFRLNNDAKLKMTTRGLRLLTLMPHWVPLPGPDGATSQ</sequence>
<dbReference type="Proteomes" id="UP000241690">
    <property type="component" value="Unassembled WGS sequence"/>
</dbReference>
<organism evidence="2 3">
    <name type="scientific">Trichoderma harzianum CBS 226.95</name>
    <dbReference type="NCBI Taxonomy" id="983964"/>
    <lineage>
        <taxon>Eukaryota</taxon>
        <taxon>Fungi</taxon>
        <taxon>Dikarya</taxon>
        <taxon>Ascomycota</taxon>
        <taxon>Pezizomycotina</taxon>
        <taxon>Sordariomycetes</taxon>
        <taxon>Hypocreomycetidae</taxon>
        <taxon>Hypocreales</taxon>
        <taxon>Hypocreaceae</taxon>
        <taxon>Trichoderma</taxon>
    </lineage>
</organism>
<name>A0A2T4AH43_TRIHA</name>
<gene>
    <name evidence="2" type="ORF">M431DRAFT_372884</name>
</gene>
<reference evidence="2 3" key="1">
    <citation type="submission" date="2016-07" db="EMBL/GenBank/DDBJ databases">
        <title>Multiple horizontal gene transfer events from other fungi enriched the ability of initially mycotrophic Trichoderma (Ascomycota) to feed on dead plant biomass.</title>
        <authorList>
            <consortium name="DOE Joint Genome Institute"/>
            <person name="Aerts A."/>
            <person name="Atanasova L."/>
            <person name="Chenthamara K."/>
            <person name="Zhang J."/>
            <person name="Grujic M."/>
            <person name="Henrissat B."/>
            <person name="Kuo A."/>
            <person name="Salamov A."/>
            <person name="Lipzen A."/>
            <person name="Labutti K."/>
            <person name="Barry K."/>
            <person name="Miao Y."/>
            <person name="Rahimi M.J."/>
            <person name="Shen Q."/>
            <person name="Grigoriev I.V."/>
            <person name="Kubicek C.P."/>
            <person name="Druzhinina I.S."/>
        </authorList>
    </citation>
    <scope>NUCLEOTIDE SEQUENCE [LARGE SCALE GENOMIC DNA]</scope>
    <source>
        <strain evidence="2 3">CBS 226.95</strain>
    </source>
</reference>
<keyword evidence="1" id="KW-1133">Transmembrane helix</keyword>
<dbReference type="EMBL" id="KZ679678">
    <property type="protein sequence ID" value="PTB56322.1"/>
    <property type="molecule type" value="Genomic_DNA"/>
</dbReference>
<keyword evidence="1" id="KW-0472">Membrane</keyword>
<evidence type="ECO:0000256" key="1">
    <source>
        <dbReference type="SAM" id="Phobius"/>
    </source>
</evidence>
<dbReference type="RefSeq" id="XP_024775999.1">
    <property type="nucleotide sequence ID" value="XM_024914655.1"/>
</dbReference>
<proteinExistence type="predicted"/>
<feature type="transmembrane region" description="Helical" evidence="1">
    <location>
        <begin position="64"/>
        <end position="85"/>
    </location>
</feature>
<evidence type="ECO:0000313" key="2">
    <source>
        <dbReference type="EMBL" id="PTB56322.1"/>
    </source>
</evidence>
<dbReference type="AlphaFoldDB" id="A0A2T4AH43"/>